<dbReference type="Proteomes" id="UP000735302">
    <property type="component" value="Unassembled WGS sequence"/>
</dbReference>
<dbReference type="InterPro" id="IPR001304">
    <property type="entry name" value="C-type_lectin-like"/>
</dbReference>
<evidence type="ECO:0000256" key="2">
    <source>
        <dbReference type="SAM" id="Phobius"/>
    </source>
</evidence>
<dbReference type="CDD" id="cd00037">
    <property type="entry name" value="CLECT"/>
    <property type="match status" value="1"/>
</dbReference>
<protein>
    <submittedName>
        <fullName evidence="4">Macrophage mannose receptor 1</fullName>
    </submittedName>
</protein>
<dbReference type="SUPFAM" id="SSF56436">
    <property type="entry name" value="C-type lectin-like"/>
    <property type="match status" value="1"/>
</dbReference>
<dbReference type="InterPro" id="IPR016186">
    <property type="entry name" value="C-type_lectin-like/link_sf"/>
</dbReference>
<evidence type="ECO:0000313" key="5">
    <source>
        <dbReference type="Proteomes" id="UP000735302"/>
    </source>
</evidence>
<dbReference type="PANTHER" id="PTHR22801">
    <property type="entry name" value="LITHOSTATHINE"/>
    <property type="match status" value="1"/>
</dbReference>
<evidence type="ECO:0000313" key="4">
    <source>
        <dbReference type="EMBL" id="GFN93312.1"/>
    </source>
</evidence>
<feature type="domain" description="C-type lectin" evidence="3">
    <location>
        <begin position="47"/>
        <end position="167"/>
    </location>
</feature>
<organism evidence="4 5">
    <name type="scientific">Plakobranchus ocellatus</name>
    <dbReference type="NCBI Taxonomy" id="259542"/>
    <lineage>
        <taxon>Eukaryota</taxon>
        <taxon>Metazoa</taxon>
        <taxon>Spiralia</taxon>
        <taxon>Lophotrochozoa</taxon>
        <taxon>Mollusca</taxon>
        <taxon>Gastropoda</taxon>
        <taxon>Heterobranchia</taxon>
        <taxon>Euthyneura</taxon>
        <taxon>Panpulmonata</taxon>
        <taxon>Sacoglossa</taxon>
        <taxon>Placobranchoidea</taxon>
        <taxon>Plakobranchidae</taxon>
        <taxon>Plakobranchus</taxon>
    </lineage>
</organism>
<comment type="caution">
    <text evidence="4">The sequence shown here is derived from an EMBL/GenBank/DDBJ whole genome shotgun (WGS) entry which is preliminary data.</text>
</comment>
<name>A0AAV3ZFD3_9GAST</name>
<proteinExistence type="predicted"/>
<feature type="compositionally biased region" description="Low complexity" evidence="1">
    <location>
        <begin position="230"/>
        <end position="240"/>
    </location>
</feature>
<dbReference type="PROSITE" id="PS50041">
    <property type="entry name" value="C_TYPE_LECTIN_2"/>
    <property type="match status" value="1"/>
</dbReference>
<keyword evidence="5" id="KW-1185">Reference proteome</keyword>
<dbReference type="SMART" id="SM00034">
    <property type="entry name" value="CLECT"/>
    <property type="match status" value="1"/>
</dbReference>
<dbReference type="EMBL" id="BLXT01002329">
    <property type="protein sequence ID" value="GFN93312.1"/>
    <property type="molecule type" value="Genomic_DNA"/>
</dbReference>
<sequence>MYRHLREANPSRIPNHLVLAAPSHAGESTASCSSAPFQGGTKLHKPYRGKCYTFYAHPDSKKQYWEAQKECEKNQGNLAMPKTKEANQFLVDSLLGYGIKEEVFIGLDDMDDEKEFKWKDGSMLMKPKFYDNFASGNGIFRTQGGRSRDCVILDPISGEWRDIDCRRNVFQRLTGYKKKRRLYVCENENDELSAVSKPATISDADDQNTQHNDTPDLSKVALPKDDQKNNSDVSSASAANTNSSRLNTLDKIETTMAMTLLMYLVLEILTMLPFWLLLLIF</sequence>
<dbReference type="Gene3D" id="3.10.100.10">
    <property type="entry name" value="Mannose-Binding Protein A, subunit A"/>
    <property type="match status" value="1"/>
</dbReference>
<dbReference type="Pfam" id="PF00059">
    <property type="entry name" value="Lectin_C"/>
    <property type="match status" value="1"/>
</dbReference>
<dbReference type="PANTHER" id="PTHR22801:SF63">
    <property type="entry name" value="C-TYPE LECTIN DOMAIN-CONTAINING PROTEIN"/>
    <property type="match status" value="1"/>
</dbReference>
<accession>A0AAV3ZFD3</accession>
<dbReference type="InterPro" id="IPR050801">
    <property type="entry name" value="Ca-Dep_Lectins_ImmuneDev"/>
</dbReference>
<evidence type="ECO:0000256" key="1">
    <source>
        <dbReference type="SAM" id="MobiDB-lite"/>
    </source>
</evidence>
<keyword evidence="2" id="KW-0812">Transmembrane</keyword>
<keyword evidence="2" id="KW-0472">Membrane</keyword>
<feature type="transmembrane region" description="Helical" evidence="2">
    <location>
        <begin position="260"/>
        <end position="280"/>
    </location>
</feature>
<dbReference type="InterPro" id="IPR016187">
    <property type="entry name" value="CTDL_fold"/>
</dbReference>
<keyword evidence="2" id="KW-1133">Transmembrane helix</keyword>
<reference evidence="4 5" key="1">
    <citation type="journal article" date="2021" name="Elife">
        <title>Chloroplast acquisition without the gene transfer in kleptoplastic sea slugs, Plakobranchus ocellatus.</title>
        <authorList>
            <person name="Maeda T."/>
            <person name="Takahashi S."/>
            <person name="Yoshida T."/>
            <person name="Shimamura S."/>
            <person name="Takaki Y."/>
            <person name="Nagai Y."/>
            <person name="Toyoda A."/>
            <person name="Suzuki Y."/>
            <person name="Arimoto A."/>
            <person name="Ishii H."/>
            <person name="Satoh N."/>
            <person name="Nishiyama T."/>
            <person name="Hasebe M."/>
            <person name="Maruyama T."/>
            <person name="Minagawa J."/>
            <person name="Obokata J."/>
            <person name="Shigenobu S."/>
        </authorList>
    </citation>
    <scope>NUCLEOTIDE SEQUENCE [LARGE SCALE GENOMIC DNA]</scope>
</reference>
<gene>
    <name evidence="4" type="ORF">PoB_001981800</name>
</gene>
<keyword evidence="4" id="KW-0675">Receptor</keyword>
<dbReference type="AlphaFoldDB" id="A0AAV3ZFD3"/>
<feature type="region of interest" description="Disordered" evidence="1">
    <location>
        <begin position="196"/>
        <end position="240"/>
    </location>
</feature>
<evidence type="ECO:0000259" key="3">
    <source>
        <dbReference type="PROSITE" id="PS50041"/>
    </source>
</evidence>